<dbReference type="EMBL" id="FNJU01000010">
    <property type="protein sequence ID" value="SDP88315.1"/>
    <property type="molecule type" value="Genomic_DNA"/>
</dbReference>
<evidence type="ECO:0000313" key="2">
    <source>
        <dbReference type="EMBL" id="SDP88315.1"/>
    </source>
</evidence>
<organism evidence="2 3">
    <name type="scientific">Litchfieldia salsa</name>
    <dbReference type="NCBI Taxonomy" id="930152"/>
    <lineage>
        <taxon>Bacteria</taxon>
        <taxon>Bacillati</taxon>
        <taxon>Bacillota</taxon>
        <taxon>Bacilli</taxon>
        <taxon>Bacillales</taxon>
        <taxon>Bacillaceae</taxon>
        <taxon>Litchfieldia</taxon>
    </lineage>
</organism>
<dbReference type="InterPro" id="IPR007165">
    <property type="entry name" value="Phage_holin_4_2"/>
</dbReference>
<keyword evidence="1" id="KW-0472">Membrane</keyword>
<dbReference type="Pfam" id="PF04020">
    <property type="entry name" value="Phage_holin_4_2"/>
    <property type="match status" value="1"/>
</dbReference>
<name>A0A1H0WCY0_9BACI</name>
<feature type="transmembrane region" description="Helical" evidence="1">
    <location>
        <begin position="29"/>
        <end position="46"/>
    </location>
</feature>
<dbReference type="AlphaFoldDB" id="A0A1H0WCY0"/>
<proteinExistence type="predicted"/>
<sequence>MKWLLSLFINSVVLIVVAGYIDTFHLESLTAAIFASIILSILNVIVRPILIILTLPVTVLSLGLFLFVINAITLMITQSIMGDSFVIDGFGTAMIAAIIISILHLLIQKVILDPLTEKRNRK</sequence>
<evidence type="ECO:0000256" key="1">
    <source>
        <dbReference type="SAM" id="Phobius"/>
    </source>
</evidence>
<feature type="transmembrane region" description="Helical" evidence="1">
    <location>
        <begin position="53"/>
        <end position="77"/>
    </location>
</feature>
<dbReference type="PANTHER" id="PTHR37309:SF1">
    <property type="entry name" value="SLR0284 PROTEIN"/>
    <property type="match status" value="1"/>
</dbReference>
<keyword evidence="1" id="KW-0812">Transmembrane</keyword>
<gene>
    <name evidence="2" type="ORF">SAMN05216565_11094</name>
</gene>
<reference evidence="3" key="1">
    <citation type="submission" date="2016-10" db="EMBL/GenBank/DDBJ databases">
        <authorList>
            <person name="Varghese N."/>
            <person name="Submissions S."/>
        </authorList>
    </citation>
    <scope>NUCLEOTIDE SEQUENCE [LARGE SCALE GENOMIC DNA]</scope>
    <source>
        <strain evidence="3">IBRC-M10078</strain>
    </source>
</reference>
<evidence type="ECO:0000313" key="3">
    <source>
        <dbReference type="Proteomes" id="UP000199159"/>
    </source>
</evidence>
<accession>A0A1H0WCY0</accession>
<protein>
    <submittedName>
        <fullName evidence="2">Putative membrane protein</fullName>
    </submittedName>
</protein>
<dbReference type="Proteomes" id="UP000199159">
    <property type="component" value="Unassembled WGS sequence"/>
</dbReference>
<keyword evidence="1" id="KW-1133">Transmembrane helix</keyword>
<feature type="transmembrane region" description="Helical" evidence="1">
    <location>
        <begin position="89"/>
        <end position="112"/>
    </location>
</feature>
<keyword evidence="3" id="KW-1185">Reference proteome</keyword>
<dbReference type="STRING" id="930152.SAMN05216565_11094"/>
<dbReference type="PANTHER" id="PTHR37309">
    <property type="entry name" value="SLR0284 PROTEIN"/>
    <property type="match status" value="1"/>
</dbReference>
<dbReference type="OrthoDB" id="7205479at2"/>